<organism evidence="1 2">
    <name type="scientific">Naganishia cerealis</name>
    <dbReference type="NCBI Taxonomy" id="610337"/>
    <lineage>
        <taxon>Eukaryota</taxon>
        <taxon>Fungi</taxon>
        <taxon>Dikarya</taxon>
        <taxon>Basidiomycota</taxon>
        <taxon>Agaricomycotina</taxon>
        <taxon>Tremellomycetes</taxon>
        <taxon>Filobasidiales</taxon>
        <taxon>Filobasidiaceae</taxon>
        <taxon>Naganishia</taxon>
    </lineage>
</organism>
<proteinExistence type="predicted"/>
<protein>
    <submittedName>
        <fullName evidence="1">Uncharacterized protein</fullName>
    </submittedName>
</protein>
<keyword evidence="2" id="KW-1185">Reference proteome</keyword>
<comment type="caution">
    <text evidence="1">The sequence shown here is derived from an EMBL/GenBank/DDBJ whole genome shotgun (WGS) entry which is preliminary data.</text>
</comment>
<evidence type="ECO:0000313" key="1">
    <source>
        <dbReference type="EMBL" id="KAJ9107868.1"/>
    </source>
</evidence>
<reference evidence="1" key="1">
    <citation type="submission" date="2023-04" db="EMBL/GenBank/DDBJ databases">
        <title>Draft Genome sequencing of Naganishia species isolated from polar environments using Oxford Nanopore Technology.</title>
        <authorList>
            <person name="Leo P."/>
            <person name="Venkateswaran K."/>
        </authorList>
    </citation>
    <scope>NUCLEOTIDE SEQUENCE</scope>
    <source>
        <strain evidence="1">MNA-CCFEE 5261</strain>
    </source>
</reference>
<dbReference type="EMBL" id="JASBWR010000024">
    <property type="protein sequence ID" value="KAJ9107868.1"/>
    <property type="molecule type" value="Genomic_DNA"/>
</dbReference>
<name>A0ACC2W8Y1_9TREE</name>
<evidence type="ECO:0000313" key="2">
    <source>
        <dbReference type="Proteomes" id="UP001241377"/>
    </source>
</evidence>
<dbReference type="Proteomes" id="UP001241377">
    <property type="component" value="Unassembled WGS sequence"/>
</dbReference>
<sequence length="237" mass="26756">MHTIFITAYAHNPRLNFEVFLHKADSVHNDWLGGELLFIGVGDIMSALHYATLHARTHPPRPSLAELYREINQRYTDEIWDYDLKDFFPSHGDTSRAGSSQPTATSRPTAAAATSPLQSANANVYIEDEDAFLESLMNAARFFMTSVHDSSLQEAWGRVMQSLMGSLYGPIEGLMSTFARVRPPSPAVVHSPNRALLTPPPRVDEQHGESVSVRYQCKVQRRRRRLDHRDEKLSPLD</sequence>
<gene>
    <name evidence="1" type="ORF">QFC19_002774</name>
</gene>
<accession>A0ACC2W8Y1</accession>